<evidence type="ECO:0000259" key="1">
    <source>
        <dbReference type="Pfam" id="PF08000"/>
    </source>
</evidence>
<dbReference type="Gene3D" id="2.30.29.50">
    <property type="entry name" value="Bacterial Pleckstrin homology domain"/>
    <property type="match status" value="1"/>
</dbReference>
<dbReference type="Proteomes" id="UP000824300">
    <property type="component" value="Chromosome"/>
</dbReference>
<evidence type="ECO:0000313" key="2">
    <source>
        <dbReference type="EMBL" id="QZD92912.1"/>
    </source>
</evidence>
<reference evidence="2 3" key="1">
    <citation type="submission" date="2021-08" db="EMBL/GenBank/DDBJ databases">
        <title>Comparative Genomics Analysis of the Genus Qipengyuania Reveals Extensive Genetic Diversity and Metabolic Versatility, Including the Description of Fifteen Novel Species.</title>
        <authorList>
            <person name="Liu Y."/>
        </authorList>
    </citation>
    <scope>NUCLEOTIDE SEQUENCE [LARGE SCALE GENOMIC DNA]</scope>
    <source>
        <strain evidence="2 3">1NDW3</strain>
    </source>
</reference>
<dbReference type="Pfam" id="PF08000">
    <property type="entry name" value="bPH_1"/>
    <property type="match status" value="1"/>
</dbReference>
<dbReference type="InterPro" id="IPR012544">
    <property type="entry name" value="PHb"/>
</dbReference>
<gene>
    <name evidence="2" type="ORF">K3162_02410</name>
</gene>
<feature type="domain" description="Bacterial Pleckstrin homology" evidence="1">
    <location>
        <begin position="22"/>
        <end position="124"/>
    </location>
</feature>
<name>A0ABX8ZV60_9SPHN</name>
<accession>A0ABX8ZV60</accession>
<dbReference type="RefSeq" id="WP_221428608.1">
    <property type="nucleotide sequence ID" value="NZ_CP081296.1"/>
</dbReference>
<dbReference type="CDD" id="cd13225">
    <property type="entry name" value="PH-like_bacteria"/>
    <property type="match status" value="1"/>
</dbReference>
<evidence type="ECO:0000313" key="3">
    <source>
        <dbReference type="Proteomes" id="UP000824300"/>
    </source>
</evidence>
<dbReference type="EMBL" id="CP081296">
    <property type="protein sequence ID" value="QZD92912.1"/>
    <property type="molecule type" value="Genomic_DNA"/>
</dbReference>
<dbReference type="SUPFAM" id="SSF50729">
    <property type="entry name" value="PH domain-like"/>
    <property type="match status" value="1"/>
</dbReference>
<protein>
    <submittedName>
        <fullName evidence="2">PH domain-containing protein</fullName>
    </submittedName>
</protein>
<proteinExistence type="predicted"/>
<keyword evidence="3" id="KW-1185">Reference proteome</keyword>
<dbReference type="InterPro" id="IPR037063">
    <property type="entry name" value="PHb_sf"/>
</dbReference>
<sequence>MAELSHPFLSKKFVGSPTNIGTSADRYSAFLMEGERVEMEFKGIRDAAIFTDRRFIVIDPQGLRGKKVSVSSFPWSSVTAFSLENSGTFDLDAELKICGSGWGVCEVMFTKGVDVGEVARFINTKIFG</sequence>
<organism evidence="2 3">
    <name type="scientific">Qipengyuania xiapuensis</name>
    <dbReference type="NCBI Taxonomy" id="2867236"/>
    <lineage>
        <taxon>Bacteria</taxon>
        <taxon>Pseudomonadati</taxon>
        <taxon>Pseudomonadota</taxon>
        <taxon>Alphaproteobacteria</taxon>
        <taxon>Sphingomonadales</taxon>
        <taxon>Erythrobacteraceae</taxon>
        <taxon>Qipengyuania</taxon>
    </lineage>
</organism>